<evidence type="ECO:0000313" key="3">
    <source>
        <dbReference type="EMBL" id="KLU65388.1"/>
    </source>
</evidence>
<dbReference type="PATRIC" id="fig|476652.3.peg.2639"/>
<feature type="compositionally biased region" description="Polar residues" evidence="1">
    <location>
        <begin position="177"/>
        <end position="194"/>
    </location>
</feature>
<evidence type="ECO:0000256" key="2">
    <source>
        <dbReference type="SAM" id="SignalP"/>
    </source>
</evidence>
<organism evidence="3 4">
    <name type="scientific">Desulfosporosinus acididurans</name>
    <dbReference type="NCBI Taxonomy" id="476652"/>
    <lineage>
        <taxon>Bacteria</taxon>
        <taxon>Bacillati</taxon>
        <taxon>Bacillota</taxon>
        <taxon>Clostridia</taxon>
        <taxon>Eubacteriales</taxon>
        <taxon>Desulfitobacteriaceae</taxon>
        <taxon>Desulfosporosinus</taxon>
    </lineage>
</organism>
<evidence type="ECO:0000256" key="1">
    <source>
        <dbReference type="SAM" id="MobiDB-lite"/>
    </source>
</evidence>
<sequence>MQKRFLVQKAWKKPSLLIGALLLATLIGVSGCGSTTASSSNSDQSTTQSQSTQGQTSQGQATQTKRTINPAQQAAMEIRRLENSQQNPLTSDQKTKLKPILQELIKTTSPSQDFLQQQADAINAVFTDQQKTELKSAPQRPSKGSNQNTNSQSQTQNNQSGNTNGSNSQRRAGGQRGTFNPQQFYQQVLDSLNK</sequence>
<dbReference type="RefSeq" id="WP_047810366.1">
    <property type="nucleotide sequence ID" value="NZ_LDZY01000008.1"/>
</dbReference>
<feature type="region of interest" description="Disordered" evidence="1">
    <location>
        <begin position="130"/>
        <end position="194"/>
    </location>
</feature>
<evidence type="ECO:0008006" key="5">
    <source>
        <dbReference type="Google" id="ProtNLM"/>
    </source>
</evidence>
<gene>
    <name evidence="3" type="ORF">DEAC_c25250</name>
</gene>
<evidence type="ECO:0000313" key="4">
    <source>
        <dbReference type="Proteomes" id="UP000036356"/>
    </source>
</evidence>
<feature type="chain" id="PRO_5039495466" description="Lipoprotein" evidence="2">
    <location>
        <begin position="32"/>
        <end position="194"/>
    </location>
</feature>
<dbReference type="AlphaFoldDB" id="A0A0J1FQY3"/>
<dbReference type="PROSITE" id="PS51257">
    <property type="entry name" value="PROKAR_LIPOPROTEIN"/>
    <property type="match status" value="1"/>
</dbReference>
<feature type="signal peptide" evidence="2">
    <location>
        <begin position="1"/>
        <end position="31"/>
    </location>
</feature>
<feature type="compositionally biased region" description="Low complexity" evidence="1">
    <location>
        <begin position="144"/>
        <end position="169"/>
    </location>
</feature>
<dbReference type="Proteomes" id="UP000036356">
    <property type="component" value="Unassembled WGS sequence"/>
</dbReference>
<proteinExistence type="predicted"/>
<name>A0A0J1FQY3_9FIRM</name>
<protein>
    <recommendedName>
        <fullName evidence="5">Lipoprotein</fullName>
    </recommendedName>
</protein>
<comment type="caution">
    <text evidence="3">The sequence shown here is derived from an EMBL/GenBank/DDBJ whole genome shotgun (WGS) entry which is preliminary data.</text>
</comment>
<feature type="compositionally biased region" description="Low complexity" evidence="1">
    <location>
        <begin position="34"/>
        <end position="64"/>
    </location>
</feature>
<dbReference type="EMBL" id="LDZY01000008">
    <property type="protein sequence ID" value="KLU65388.1"/>
    <property type="molecule type" value="Genomic_DNA"/>
</dbReference>
<reference evidence="3 4" key="1">
    <citation type="submission" date="2015-06" db="EMBL/GenBank/DDBJ databases">
        <title>Draft genome of the moderately acidophilic sulfate reducer Candidatus Desulfosporosinus acididurans strain M1.</title>
        <authorList>
            <person name="Poehlein A."/>
            <person name="Petzsch P."/>
            <person name="Johnson B.D."/>
            <person name="Schloemann M."/>
            <person name="Daniel R."/>
            <person name="Muehling M."/>
        </authorList>
    </citation>
    <scope>NUCLEOTIDE SEQUENCE [LARGE SCALE GENOMIC DNA]</scope>
    <source>
        <strain evidence="3 4">M1</strain>
    </source>
</reference>
<feature type="region of interest" description="Disordered" evidence="1">
    <location>
        <begin position="34"/>
        <end position="69"/>
    </location>
</feature>
<accession>A0A0J1FQY3</accession>
<keyword evidence="2" id="KW-0732">Signal</keyword>
<keyword evidence="4" id="KW-1185">Reference proteome</keyword>